<feature type="binding site" evidence="8">
    <location>
        <position position="314"/>
    </location>
    <ligand>
        <name>Na(+)</name>
        <dbReference type="ChEBI" id="CHEBI:29101"/>
        <label>1</label>
    </ligand>
</feature>
<dbReference type="Proteomes" id="UP000663855">
    <property type="component" value="Unassembled WGS sequence"/>
</dbReference>
<accession>A0A816RHK0</accession>
<feature type="transmembrane region" description="Helical" evidence="12">
    <location>
        <begin position="557"/>
        <end position="582"/>
    </location>
</feature>
<dbReference type="SUPFAM" id="SSF161070">
    <property type="entry name" value="SNF-like"/>
    <property type="match status" value="1"/>
</dbReference>
<keyword evidence="8" id="KW-0915">Sodium</keyword>
<keyword evidence="9" id="KW-1015">Disulfide bond</keyword>
<dbReference type="Proteomes" id="UP000663834">
    <property type="component" value="Unassembled WGS sequence"/>
</dbReference>
<feature type="transmembrane region" description="Helical" evidence="12">
    <location>
        <begin position="230"/>
        <end position="249"/>
    </location>
</feature>
<evidence type="ECO:0000313" key="13">
    <source>
        <dbReference type="EMBL" id="CAF1177313.1"/>
    </source>
</evidence>
<feature type="transmembrane region" description="Helical" evidence="12">
    <location>
        <begin position="472"/>
        <end position="493"/>
    </location>
</feature>
<dbReference type="EMBL" id="CAJNRE010012117">
    <property type="protein sequence ID" value="CAF2107499.1"/>
    <property type="molecule type" value="Genomic_DNA"/>
</dbReference>
<evidence type="ECO:0000256" key="8">
    <source>
        <dbReference type="PIRSR" id="PIRSR600175-1"/>
    </source>
</evidence>
<feature type="transmembrane region" description="Helical" evidence="12">
    <location>
        <begin position="307"/>
        <end position="328"/>
    </location>
</feature>
<evidence type="ECO:0000256" key="1">
    <source>
        <dbReference type="ARBA" id="ARBA00004141"/>
    </source>
</evidence>
<evidence type="ECO:0000256" key="6">
    <source>
        <dbReference type="ARBA" id="ARBA00023136"/>
    </source>
</evidence>
<dbReference type="Proteomes" id="UP000663824">
    <property type="component" value="Unassembled WGS sequence"/>
</dbReference>
<evidence type="ECO:0000256" key="10">
    <source>
        <dbReference type="RuleBase" id="RU003732"/>
    </source>
</evidence>
<feature type="disulfide bond" evidence="9">
    <location>
        <begin position="155"/>
        <end position="164"/>
    </location>
</feature>
<dbReference type="AlphaFoldDB" id="A0A816RHK0"/>
<feature type="transmembrane region" description="Helical" evidence="12">
    <location>
        <begin position="74"/>
        <end position="95"/>
    </location>
</feature>
<gene>
    <name evidence="13" type="ORF">CJN711_LOCUS10829</name>
    <name evidence="14" type="ORF">KQP761_LOCUS36677</name>
    <name evidence="16" type="ORF">MBJ925_LOCUS23552</name>
    <name evidence="17" type="ORF">WKI299_LOCUS30177</name>
    <name evidence="15" type="ORF">XDN619_LOCUS12887</name>
</gene>
<feature type="binding site" evidence="8">
    <location>
        <position position="57"/>
    </location>
    <ligand>
        <name>Na(+)</name>
        <dbReference type="ChEBI" id="CHEBI:29101"/>
        <label>1</label>
    </ligand>
</feature>
<feature type="transmembrane region" description="Helical" evidence="12">
    <location>
        <begin position="116"/>
        <end position="144"/>
    </location>
</feature>
<evidence type="ECO:0000256" key="2">
    <source>
        <dbReference type="ARBA" id="ARBA00006459"/>
    </source>
</evidence>
<feature type="transmembrane region" description="Helical" evidence="12">
    <location>
        <begin position="340"/>
        <end position="365"/>
    </location>
</feature>
<name>A0A816RHK0_9BILA</name>
<feature type="region of interest" description="Disordered" evidence="11">
    <location>
        <begin position="1"/>
        <end position="35"/>
    </location>
</feature>
<dbReference type="EMBL" id="CAJNRF010013596">
    <property type="protein sequence ID" value="CAF2150365.1"/>
    <property type="molecule type" value="Genomic_DNA"/>
</dbReference>
<keyword evidence="3 10" id="KW-0813">Transport</keyword>
<evidence type="ECO:0000256" key="12">
    <source>
        <dbReference type="SAM" id="Phobius"/>
    </source>
</evidence>
<feature type="transmembrane region" description="Helical" evidence="12">
    <location>
        <begin position="440"/>
        <end position="466"/>
    </location>
</feature>
<feature type="compositionally biased region" description="Basic and acidic residues" evidence="11">
    <location>
        <begin position="21"/>
        <end position="35"/>
    </location>
</feature>
<keyword evidence="7" id="KW-0325">Glycoprotein</keyword>
<keyword evidence="6 12" id="KW-0472">Membrane</keyword>
<evidence type="ECO:0000256" key="9">
    <source>
        <dbReference type="PIRSR" id="PIRSR600175-2"/>
    </source>
</evidence>
<dbReference type="PROSITE" id="PS00610">
    <property type="entry name" value="NA_NEUROTRAN_SYMP_1"/>
    <property type="match status" value="1"/>
</dbReference>
<dbReference type="GO" id="GO:0005283">
    <property type="term" value="F:amino acid:sodium symporter activity"/>
    <property type="evidence" value="ECO:0007669"/>
    <property type="project" value="TreeGrafter"/>
</dbReference>
<evidence type="ECO:0000256" key="3">
    <source>
        <dbReference type="ARBA" id="ARBA00022448"/>
    </source>
</evidence>
<dbReference type="EMBL" id="CAJNOV010004491">
    <property type="protein sequence ID" value="CAF1177313.1"/>
    <property type="molecule type" value="Genomic_DNA"/>
</dbReference>
<sequence>MVSNPFTRCCKPKAPVSPTKDSTDKNADQDEPEDVHQWDRPIEFVLSLISNSVGLGNVWRFPYLAAKSGGGAFLIPYFTLYFLIGAPLYYMELALGQFSSRGPATGFELAKGWRGVGIAMIVNSVLGMLSYNVIISWSLFYFVLSFRKRLLWSQCGNWWNSDRCFVPGSRDVVYTMNGTTWNCTEAQYKNFSDYGCSPFNTTGKVTAAEEFYYRLLLKKSSSFDDFGTPGTYMAVCLLAAWFIVCLCIIRGVQSSGKVAYFTAIFPYIVLLILIIYSSTLDGAVDGIKYYIIPRWHLLKDFKIWQSAASQVFFSLSLSFGSLMAYASANKFKNNFFRQMCIVVSCDCFTGIFAGFAVFATAGFLAKSLGESIEKYAESSGPGLAFITYPEALSRMPGSPFFSVIFFLMLLALGLGSQFASTDVPVTAIMEYIPALQKRRALVVVVTCALCYVISLPFTCPGGIYLFTLFQEYTANISLVVIGFFEVVTVAYVYGFNRFMNDVKMMLGYPAGKYYLFFTWLISAPILTLAITILNFMNTQSLKDGASAGFDEYVYPKWSVILGWTVFAFCILPIPLCYILNYIQEYRRLSRRSLIESSPSNYGNFSSKYRFLRAFKANNSPSDDWGPKKKVNQYGDYAHLNPNSTANKNIADSHNLHTPQEINATHNITGVANPAMDPDFSTNDYTIRERF</sequence>
<dbReference type="PANTHER" id="PTHR11616:SF321">
    <property type="entry name" value="SODIUM-DEPENDENT NUTRIENT AMINO ACID TRANSPORTER 1-RELATED"/>
    <property type="match status" value="1"/>
</dbReference>
<feature type="transmembrane region" description="Helical" evidence="12">
    <location>
        <begin position="513"/>
        <end position="537"/>
    </location>
</feature>
<dbReference type="InterPro" id="IPR037272">
    <property type="entry name" value="SNS_sf"/>
</dbReference>
<evidence type="ECO:0000313" key="14">
    <source>
        <dbReference type="EMBL" id="CAF1681285.1"/>
    </source>
</evidence>
<dbReference type="EMBL" id="CAJNOW010020746">
    <property type="protein sequence ID" value="CAF1681285.1"/>
    <property type="molecule type" value="Genomic_DNA"/>
</dbReference>
<feature type="binding site" evidence="8">
    <location>
        <position position="416"/>
    </location>
    <ligand>
        <name>Na(+)</name>
        <dbReference type="ChEBI" id="CHEBI:29101"/>
        <label>1</label>
    </ligand>
</feature>
<dbReference type="Proteomes" id="UP000663887">
    <property type="component" value="Unassembled WGS sequence"/>
</dbReference>
<dbReference type="GO" id="GO:0046872">
    <property type="term" value="F:metal ion binding"/>
    <property type="evidence" value="ECO:0007669"/>
    <property type="project" value="UniProtKB-KW"/>
</dbReference>
<feature type="binding site" evidence="8">
    <location>
        <position position="412"/>
    </location>
    <ligand>
        <name>Na(+)</name>
        <dbReference type="ChEBI" id="CHEBI:29101"/>
        <label>1</label>
    </ligand>
</feature>
<dbReference type="GO" id="GO:0005886">
    <property type="term" value="C:plasma membrane"/>
    <property type="evidence" value="ECO:0007669"/>
    <property type="project" value="TreeGrafter"/>
</dbReference>
<keyword evidence="4 10" id="KW-0812">Transmembrane</keyword>
<dbReference type="PANTHER" id="PTHR11616">
    <property type="entry name" value="SODIUM/CHLORIDE DEPENDENT TRANSPORTER"/>
    <property type="match status" value="1"/>
</dbReference>
<feature type="transmembrane region" description="Helical" evidence="12">
    <location>
        <begin position="258"/>
        <end position="276"/>
    </location>
</feature>
<dbReference type="Pfam" id="PF00209">
    <property type="entry name" value="SNF"/>
    <property type="match status" value="1"/>
</dbReference>
<keyword evidence="8" id="KW-0479">Metal-binding</keyword>
<evidence type="ECO:0000256" key="5">
    <source>
        <dbReference type="ARBA" id="ARBA00022989"/>
    </source>
</evidence>
<feature type="transmembrane region" description="Helical" evidence="12">
    <location>
        <begin position="400"/>
        <end position="419"/>
    </location>
</feature>
<proteinExistence type="inferred from homology"/>
<evidence type="ECO:0000313" key="17">
    <source>
        <dbReference type="EMBL" id="CAF2150365.1"/>
    </source>
</evidence>
<dbReference type="InterPro" id="IPR000175">
    <property type="entry name" value="Na/ntran_symport"/>
</dbReference>
<comment type="similarity">
    <text evidence="2 10">Belongs to the sodium:neurotransmitter symporter (SNF) (TC 2.A.22) family.</text>
</comment>
<dbReference type="Proteomes" id="UP000663856">
    <property type="component" value="Unassembled WGS sequence"/>
</dbReference>
<keyword evidence="5 12" id="KW-1133">Transmembrane helix</keyword>
<dbReference type="OrthoDB" id="6581954at2759"/>
<reference evidence="15" key="1">
    <citation type="submission" date="2021-02" db="EMBL/GenBank/DDBJ databases">
        <authorList>
            <person name="Nowell W R."/>
        </authorList>
    </citation>
    <scope>NUCLEOTIDE SEQUENCE</scope>
</reference>
<comment type="subcellular location">
    <subcellularLocation>
        <location evidence="1">Membrane</location>
        <topology evidence="1">Multi-pass membrane protein</topology>
    </subcellularLocation>
</comment>
<comment type="caution">
    <text evidence="15">The sequence shown here is derived from an EMBL/GenBank/DDBJ whole genome shotgun (WGS) entry which is preliminary data.</text>
</comment>
<evidence type="ECO:0000313" key="16">
    <source>
        <dbReference type="EMBL" id="CAF2107499.1"/>
    </source>
</evidence>
<dbReference type="GO" id="GO:0089718">
    <property type="term" value="P:amino acid import across plasma membrane"/>
    <property type="evidence" value="ECO:0007669"/>
    <property type="project" value="TreeGrafter"/>
</dbReference>
<evidence type="ECO:0000313" key="15">
    <source>
        <dbReference type="EMBL" id="CAF2072653.1"/>
    </source>
</evidence>
<dbReference type="GO" id="GO:0015179">
    <property type="term" value="F:L-amino acid transmembrane transporter activity"/>
    <property type="evidence" value="ECO:0007669"/>
    <property type="project" value="TreeGrafter"/>
</dbReference>
<protein>
    <recommendedName>
        <fullName evidence="10">Transporter</fullName>
    </recommendedName>
</protein>
<evidence type="ECO:0000313" key="18">
    <source>
        <dbReference type="Proteomes" id="UP000663887"/>
    </source>
</evidence>
<organism evidence="15 18">
    <name type="scientific">Rotaria magnacalcarata</name>
    <dbReference type="NCBI Taxonomy" id="392030"/>
    <lineage>
        <taxon>Eukaryota</taxon>
        <taxon>Metazoa</taxon>
        <taxon>Spiralia</taxon>
        <taxon>Gnathifera</taxon>
        <taxon>Rotifera</taxon>
        <taxon>Eurotatoria</taxon>
        <taxon>Bdelloidea</taxon>
        <taxon>Philodinida</taxon>
        <taxon>Philodinidae</taxon>
        <taxon>Rotaria</taxon>
    </lineage>
</organism>
<evidence type="ECO:0000256" key="7">
    <source>
        <dbReference type="ARBA" id="ARBA00023180"/>
    </source>
</evidence>
<feature type="binding site" evidence="8">
    <location>
        <position position="53"/>
    </location>
    <ligand>
        <name>Na(+)</name>
        <dbReference type="ChEBI" id="CHEBI:29101"/>
        <label>1</label>
    </ligand>
</feature>
<evidence type="ECO:0000256" key="4">
    <source>
        <dbReference type="ARBA" id="ARBA00022692"/>
    </source>
</evidence>
<dbReference type="PRINTS" id="PR00176">
    <property type="entry name" value="NANEUSMPORT"/>
</dbReference>
<keyword evidence="10" id="KW-0769">Symport</keyword>
<dbReference type="PROSITE" id="PS50267">
    <property type="entry name" value="NA_NEUROTRAN_SYMP_3"/>
    <property type="match status" value="1"/>
</dbReference>
<evidence type="ECO:0000256" key="11">
    <source>
        <dbReference type="SAM" id="MobiDB-lite"/>
    </source>
</evidence>
<dbReference type="EMBL" id="CAJNRG010005132">
    <property type="protein sequence ID" value="CAF2072653.1"/>
    <property type="molecule type" value="Genomic_DNA"/>
</dbReference>